<sequence length="273" mass="29205">MSRELPSSGEPAGGPAPSTLIDIVFPGDTNHHGTLFGGAGLALMDRVAFIAASRFGRVPFVTASCERVDFRKPARIGEIVEVTAKPISAGRRSLTIEASMTAETIVGAGRHLCTRGVFHMVAVPDEDRPTDWSLPSLPAGIEDSHRDEVRMVDIVFADQSNSAGKMFGGEALAFMTKAAFVAASRRSRTLTVLASSERIDFQRPIAIGEIVEALAKVTKIGTASMAVETELWSEDPLSGKRHLTARGTFNMVAVDSDHRPVAVIPRNPEGLRS</sequence>
<reference evidence="5 6" key="1">
    <citation type="submission" date="2019-12" db="EMBL/GenBank/DDBJ databases">
        <title>Rhizobium genotypes associated with high levels of biological nitrogen fixation by grain legumes in a temperate-maritime cropping system.</title>
        <authorList>
            <person name="Maluk M."/>
            <person name="Francesc Ferrando Molina F."/>
            <person name="Lopez Del Egido L."/>
            <person name="Lafos M."/>
            <person name="Langarica-Fuentes A."/>
            <person name="Gebre Yohannes G."/>
            <person name="Young M.W."/>
            <person name="Martin P."/>
            <person name="Gantlett R."/>
            <person name="Kenicer G."/>
            <person name="Hawes C."/>
            <person name="Begg G.S."/>
            <person name="Quilliam R.S."/>
            <person name="Squire G.R."/>
            <person name="Poole P.S."/>
            <person name="Young P.W."/>
            <person name="Iannetta P.M."/>
            <person name="James E.K."/>
        </authorList>
    </citation>
    <scope>NUCLEOTIDE SEQUENCE [LARGE SCALE GENOMIC DNA]</scope>
    <source>
        <strain evidence="5 6">JHI1118</strain>
    </source>
</reference>
<gene>
    <name evidence="5" type="ORF">GR212_10070</name>
</gene>
<dbReference type="GO" id="GO:0009062">
    <property type="term" value="P:fatty acid catabolic process"/>
    <property type="evidence" value="ECO:0007669"/>
    <property type="project" value="TreeGrafter"/>
</dbReference>
<evidence type="ECO:0000256" key="1">
    <source>
        <dbReference type="ARBA" id="ARBA00010458"/>
    </source>
</evidence>
<dbReference type="GO" id="GO:0052816">
    <property type="term" value="F:long-chain fatty acyl-CoA hydrolase activity"/>
    <property type="evidence" value="ECO:0007669"/>
    <property type="project" value="TreeGrafter"/>
</dbReference>
<dbReference type="InterPro" id="IPR006683">
    <property type="entry name" value="Thioestr_dom"/>
</dbReference>
<dbReference type="Proteomes" id="UP000483035">
    <property type="component" value="Unassembled WGS sequence"/>
</dbReference>
<organism evidence="5 6">
    <name type="scientific">Rhizobium lusitanum</name>
    <dbReference type="NCBI Taxonomy" id="293958"/>
    <lineage>
        <taxon>Bacteria</taxon>
        <taxon>Pseudomonadati</taxon>
        <taxon>Pseudomonadota</taxon>
        <taxon>Alphaproteobacteria</taxon>
        <taxon>Hyphomicrobiales</taxon>
        <taxon>Rhizobiaceae</taxon>
        <taxon>Rhizobium/Agrobacterium group</taxon>
        <taxon>Rhizobium</taxon>
    </lineage>
</organism>
<dbReference type="InterPro" id="IPR033120">
    <property type="entry name" value="HOTDOG_ACOT"/>
</dbReference>
<dbReference type="GO" id="GO:0005829">
    <property type="term" value="C:cytosol"/>
    <property type="evidence" value="ECO:0007669"/>
    <property type="project" value="TreeGrafter"/>
</dbReference>
<accession>A0A6L9U3U5</accession>
<dbReference type="PANTHER" id="PTHR11049">
    <property type="entry name" value="ACYL COENZYME A THIOESTER HYDROLASE"/>
    <property type="match status" value="1"/>
</dbReference>
<dbReference type="AlphaFoldDB" id="A0A6L9U3U5"/>
<feature type="domain" description="HotDog ACOT-type" evidence="4">
    <location>
        <begin position="14"/>
        <end position="126"/>
    </location>
</feature>
<evidence type="ECO:0000256" key="2">
    <source>
        <dbReference type="ARBA" id="ARBA00022801"/>
    </source>
</evidence>
<keyword evidence="2 3" id="KW-0378">Hydrolase</keyword>
<feature type="domain" description="HotDog ACOT-type" evidence="4">
    <location>
        <begin position="145"/>
        <end position="257"/>
    </location>
</feature>
<proteinExistence type="inferred from homology"/>
<dbReference type="InterPro" id="IPR029069">
    <property type="entry name" value="HotDog_dom_sf"/>
</dbReference>
<dbReference type="EMBL" id="WUEY01000004">
    <property type="protein sequence ID" value="NEI69914.1"/>
    <property type="molecule type" value="Genomic_DNA"/>
</dbReference>
<comment type="similarity">
    <text evidence="1">Belongs to the acyl coenzyme A hydrolase family.</text>
</comment>
<evidence type="ECO:0000256" key="3">
    <source>
        <dbReference type="PROSITE-ProRule" id="PRU01106"/>
    </source>
</evidence>
<dbReference type="PROSITE" id="PS51770">
    <property type="entry name" value="HOTDOG_ACOT"/>
    <property type="match status" value="2"/>
</dbReference>
<dbReference type="CDD" id="cd03442">
    <property type="entry name" value="BFIT_BACH"/>
    <property type="match status" value="2"/>
</dbReference>
<comment type="caution">
    <text evidence="5">The sequence shown here is derived from an EMBL/GenBank/DDBJ whole genome shotgun (WGS) entry which is preliminary data.</text>
</comment>
<evidence type="ECO:0000259" key="4">
    <source>
        <dbReference type="PROSITE" id="PS51770"/>
    </source>
</evidence>
<dbReference type="Gene3D" id="3.10.129.10">
    <property type="entry name" value="Hotdog Thioesterase"/>
    <property type="match status" value="2"/>
</dbReference>
<protein>
    <submittedName>
        <fullName evidence="5">Acyl-CoA thioesterase</fullName>
    </submittedName>
</protein>
<evidence type="ECO:0000313" key="6">
    <source>
        <dbReference type="Proteomes" id="UP000483035"/>
    </source>
</evidence>
<dbReference type="GO" id="GO:0006637">
    <property type="term" value="P:acyl-CoA metabolic process"/>
    <property type="evidence" value="ECO:0007669"/>
    <property type="project" value="TreeGrafter"/>
</dbReference>
<evidence type="ECO:0000313" key="5">
    <source>
        <dbReference type="EMBL" id="NEI69914.1"/>
    </source>
</evidence>
<dbReference type="PANTHER" id="PTHR11049:SF24">
    <property type="entry name" value="CYTOSOLIC ACYL COENZYME A THIOESTER HYDROLASE"/>
    <property type="match status" value="1"/>
</dbReference>
<dbReference type="InterPro" id="IPR040170">
    <property type="entry name" value="Cytosol_ACT"/>
</dbReference>
<dbReference type="SUPFAM" id="SSF54637">
    <property type="entry name" value="Thioesterase/thiol ester dehydrase-isomerase"/>
    <property type="match status" value="2"/>
</dbReference>
<dbReference type="Pfam" id="PF03061">
    <property type="entry name" value="4HBT"/>
    <property type="match status" value="2"/>
</dbReference>
<name>A0A6L9U3U5_9HYPH</name>